<keyword evidence="1" id="KW-0472">Membrane</keyword>
<proteinExistence type="inferred from homology"/>
<dbReference type="Pfam" id="PF15884">
    <property type="entry name" value="QIL1"/>
    <property type="match status" value="1"/>
</dbReference>
<name>A0A1B6E422_9HEMI</name>
<comment type="function">
    <text evidence="1">Component of the MICOS complex, a large protein complex of the mitochondrial inner membrane that plays crucial roles in the maintenance of crista junctions, inner membrane architecture, and formation of contact sites to the outer membrane.</text>
</comment>
<reference evidence="2" key="1">
    <citation type="submission" date="2015-12" db="EMBL/GenBank/DDBJ databases">
        <title>De novo transcriptome assembly of four potential Pierce s Disease insect vectors from Arizona vineyards.</title>
        <authorList>
            <person name="Tassone E.E."/>
        </authorList>
    </citation>
    <scope>NUCLEOTIDE SEQUENCE</scope>
</reference>
<organism evidence="2">
    <name type="scientific">Clastoptera arizonana</name>
    <name type="common">Arizona spittle bug</name>
    <dbReference type="NCBI Taxonomy" id="38151"/>
    <lineage>
        <taxon>Eukaryota</taxon>
        <taxon>Metazoa</taxon>
        <taxon>Ecdysozoa</taxon>
        <taxon>Arthropoda</taxon>
        <taxon>Hexapoda</taxon>
        <taxon>Insecta</taxon>
        <taxon>Pterygota</taxon>
        <taxon>Neoptera</taxon>
        <taxon>Paraneoptera</taxon>
        <taxon>Hemiptera</taxon>
        <taxon>Auchenorrhyncha</taxon>
        <taxon>Cercopoidea</taxon>
        <taxon>Clastopteridae</taxon>
        <taxon>Clastoptera</taxon>
    </lineage>
</organism>
<protein>
    <recommendedName>
        <fullName evidence="1">MICOS complex subunit MIC13</fullName>
    </recommendedName>
</protein>
<comment type="subunit">
    <text evidence="1">Component of the mitochondrial contact site and cristae organizing system (MICOS) complex.</text>
</comment>
<sequence length="195" mass="22825">MISTFLKTTFLLSKHRVVLPKSIKKLPVNKTQNGFTCFNLPEINRQIRNIETCPHPIRKCPQPLPKFPEPVQKSQEVCPKVCKTKPLPSVKRKLFKASTNIMKMMLFVSGVQYTRELGVWSSSDVTEELYFDIKNWIKDEFNGENHKVKGDEKNRDKSIKYFWNLGIYKLFSLFGLNNHGEIDQGEEFDEQKRKK</sequence>
<keyword evidence="1" id="KW-0999">Mitochondrion inner membrane</keyword>
<comment type="similarity">
    <text evidence="1">Belongs to the MICOS complex subunit Mic13 family.</text>
</comment>
<keyword evidence="1" id="KW-0496">Mitochondrion</keyword>
<evidence type="ECO:0000256" key="1">
    <source>
        <dbReference type="RuleBase" id="RU363009"/>
    </source>
</evidence>
<dbReference type="InterPro" id="IPR026769">
    <property type="entry name" value="Mic13"/>
</dbReference>
<accession>A0A1B6E422</accession>
<dbReference type="AlphaFoldDB" id="A0A1B6E422"/>
<gene>
    <name evidence="2" type="ORF">g.4231</name>
</gene>
<comment type="subcellular location">
    <subcellularLocation>
        <location evidence="1">Mitochondrion inner membrane</location>
        <topology evidence="1">Single-pass membrane protein</topology>
    </subcellularLocation>
</comment>
<dbReference type="EMBL" id="GEDC01004612">
    <property type="protein sequence ID" value="JAS32686.1"/>
    <property type="molecule type" value="Transcribed_RNA"/>
</dbReference>
<evidence type="ECO:0000313" key="2">
    <source>
        <dbReference type="EMBL" id="JAS32686.1"/>
    </source>
</evidence>
<dbReference type="GO" id="GO:0061617">
    <property type="term" value="C:MICOS complex"/>
    <property type="evidence" value="ECO:0007669"/>
    <property type="project" value="UniProtKB-UniRule"/>
</dbReference>